<reference evidence="2" key="1">
    <citation type="submission" date="2021-03" db="EMBL/GenBank/DDBJ databases">
        <title>Evolutionary innovations through gain and loss of genes in the ectomycorrhizal Boletales.</title>
        <authorList>
            <person name="Wu G."/>
            <person name="Miyauchi S."/>
            <person name="Morin E."/>
            <person name="Yang Z.-L."/>
            <person name="Xu J."/>
            <person name="Martin F.M."/>
        </authorList>
    </citation>
    <scope>NUCLEOTIDE SEQUENCE</scope>
    <source>
        <strain evidence="2">BR01</strain>
    </source>
</reference>
<feature type="compositionally biased region" description="Basic and acidic residues" evidence="1">
    <location>
        <begin position="124"/>
        <end position="139"/>
    </location>
</feature>
<evidence type="ECO:0000256" key="1">
    <source>
        <dbReference type="SAM" id="MobiDB-lite"/>
    </source>
</evidence>
<dbReference type="PANTHER" id="PTHR31014:SF0">
    <property type="entry name" value="MITOCHONDRIAL TRANSLATION SYSTEM COMPONENT PET127-RELATED"/>
    <property type="match status" value="1"/>
</dbReference>
<evidence type="ECO:0000313" key="3">
    <source>
        <dbReference type="Proteomes" id="UP000683000"/>
    </source>
</evidence>
<protein>
    <recommendedName>
        <fullName evidence="4">Pet127-domain-containing protein</fullName>
    </recommendedName>
</protein>
<dbReference type="InterPro" id="IPR013943">
    <property type="entry name" value="Pet127"/>
</dbReference>
<dbReference type="Proteomes" id="UP000683000">
    <property type="component" value="Unassembled WGS sequence"/>
</dbReference>
<feature type="compositionally biased region" description="Low complexity" evidence="1">
    <location>
        <begin position="709"/>
        <end position="733"/>
    </location>
</feature>
<dbReference type="PANTHER" id="PTHR31014">
    <property type="entry name" value="MITOCHONDRIAL TRANSLATION SYSTEM COMPONENT PET127-RELATED"/>
    <property type="match status" value="1"/>
</dbReference>
<evidence type="ECO:0008006" key="4">
    <source>
        <dbReference type="Google" id="ProtNLM"/>
    </source>
</evidence>
<feature type="region of interest" description="Disordered" evidence="1">
    <location>
        <begin position="775"/>
        <end position="815"/>
    </location>
</feature>
<sequence length="830" mass="92813">MQRMTWPRLALIVAGRRVVQPFHARTLRILLPSRAELIPHPPTPPLAAHHSDAILPESKKVKKKKSTSAKPKGKKPASVTHKKSKPTQIVARDSQLKRQKNMRRTKGVSAEEQARNGSGFTSDEWGKDELAPPTKDRSASKLRPRKEIVPVPSKSSSSSRALPPHRIPYVRRTEGYISDDTEQCNSVLRDVESPSEHKPIAQLAHGLDRVLFNPGVYWLRDPRSRIYNFTPWLEPIPAVTDFAFERVTGFVKSSMDNDLWKIAKQYKRPFAGSTSSLTGLLSHCYFLISGDKEVDTSSLSRAFLHQPTNFTPGQRMPTSVVLDYKEGVWLVDSDKTQELAEKNVLTWMGTMLEKFLTVSEGEFKKLLRSASMVEEESDTRREAYRYAMSDRFVMRSQLDCVDPRLPGTGVFDIKTRAAVPIRLDILNYEENSGYLIKTLTGPLESIEKEYYDLIRSAFLKYSFQARIGNMDGVLVAYHNTARIFGFQYVSLEEMEERLYGSGNGTRVFNKCVSLLERILSDVVSVYGERSVKCTFETRELSQELNVWIQPVEWDEQVEGKPCPITEIDVGVVSYLDGEEVNGATAVSDGRGWVLQWTLTESALDEAEIRRRLDGACDRQFRALNFPAGIKTIEEMEKIWAKIDFGGKQVTQEIIAAMKELGSHSKDDTALDERPVSGKNGLASEQQLTTQNKSSAAHTSSPDEAPQETPSLALPSSDSPSSSQSPRPSSYLSSLLSFREPSKNIKQLRLLALQGRQETLREEAEGREKVVWGSVDSWPEAQVRQAEGGDDRDGDQDCPGPGPVLGDGTLPGVKEREVGRVVVGRGSPVLE</sequence>
<dbReference type="AlphaFoldDB" id="A0A8I2YVU8"/>
<feature type="compositionally biased region" description="Basic residues" evidence="1">
    <location>
        <begin position="97"/>
        <end position="106"/>
    </location>
</feature>
<feature type="region of interest" description="Disordered" evidence="1">
    <location>
        <begin position="663"/>
        <end position="733"/>
    </location>
</feature>
<dbReference type="Pfam" id="PF08634">
    <property type="entry name" value="Pet127"/>
    <property type="match status" value="1"/>
</dbReference>
<feature type="compositionally biased region" description="Basic residues" evidence="1">
    <location>
        <begin position="60"/>
        <end position="85"/>
    </location>
</feature>
<accession>A0A8I2YVU8</accession>
<gene>
    <name evidence="2" type="ORF">JVT61DRAFT_11807</name>
</gene>
<dbReference type="GO" id="GO:0005740">
    <property type="term" value="C:mitochondrial envelope"/>
    <property type="evidence" value="ECO:0007669"/>
    <property type="project" value="TreeGrafter"/>
</dbReference>
<keyword evidence="3" id="KW-1185">Reference proteome</keyword>
<comment type="caution">
    <text evidence="2">The sequence shown here is derived from an EMBL/GenBank/DDBJ whole genome shotgun (WGS) entry which is preliminary data.</text>
</comment>
<dbReference type="GO" id="GO:0000964">
    <property type="term" value="P:mitochondrial RNA 5'-end processing"/>
    <property type="evidence" value="ECO:0007669"/>
    <property type="project" value="TreeGrafter"/>
</dbReference>
<feature type="compositionally biased region" description="Polar residues" evidence="1">
    <location>
        <begin position="682"/>
        <end position="701"/>
    </location>
</feature>
<proteinExistence type="predicted"/>
<feature type="region of interest" description="Disordered" evidence="1">
    <location>
        <begin position="41"/>
        <end position="164"/>
    </location>
</feature>
<feature type="compositionally biased region" description="Basic and acidic residues" evidence="1">
    <location>
        <begin position="663"/>
        <end position="675"/>
    </location>
</feature>
<dbReference type="EMBL" id="JAGFBS010000005">
    <property type="protein sequence ID" value="KAG6379346.1"/>
    <property type="molecule type" value="Genomic_DNA"/>
</dbReference>
<organism evidence="2 3">
    <name type="scientific">Boletus reticuloceps</name>
    <dbReference type="NCBI Taxonomy" id="495285"/>
    <lineage>
        <taxon>Eukaryota</taxon>
        <taxon>Fungi</taxon>
        <taxon>Dikarya</taxon>
        <taxon>Basidiomycota</taxon>
        <taxon>Agaricomycotina</taxon>
        <taxon>Agaricomycetes</taxon>
        <taxon>Agaricomycetidae</taxon>
        <taxon>Boletales</taxon>
        <taxon>Boletineae</taxon>
        <taxon>Boletaceae</taxon>
        <taxon>Boletoideae</taxon>
        <taxon>Boletus</taxon>
    </lineage>
</organism>
<evidence type="ECO:0000313" key="2">
    <source>
        <dbReference type="EMBL" id="KAG6379346.1"/>
    </source>
</evidence>
<dbReference type="OrthoDB" id="10249045at2759"/>
<name>A0A8I2YVU8_9AGAM</name>